<dbReference type="AlphaFoldDB" id="K5VT10"/>
<gene>
    <name evidence="2" type="ORF">PHACADRAFT_197095</name>
</gene>
<accession>K5VT10</accession>
<feature type="compositionally biased region" description="Pro residues" evidence="1">
    <location>
        <begin position="47"/>
        <end position="57"/>
    </location>
</feature>
<organism evidence="2 3">
    <name type="scientific">Phanerochaete carnosa (strain HHB-10118-sp)</name>
    <name type="common">White-rot fungus</name>
    <name type="synonym">Peniophora carnosa</name>
    <dbReference type="NCBI Taxonomy" id="650164"/>
    <lineage>
        <taxon>Eukaryota</taxon>
        <taxon>Fungi</taxon>
        <taxon>Dikarya</taxon>
        <taxon>Basidiomycota</taxon>
        <taxon>Agaricomycotina</taxon>
        <taxon>Agaricomycetes</taxon>
        <taxon>Polyporales</taxon>
        <taxon>Phanerochaetaceae</taxon>
        <taxon>Phanerochaete</taxon>
    </lineage>
</organism>
<reference evidence="2 3" key="1">
    <citation type="journal article" date="2012" name="BMC Genomics">
        <title>Comparative genomics of the white-rot fungi, Phanerochaete carnosa and P. chrysosporium, to elucidate the genetic basis of the distinct wood types they colonize.</title>
        <authorList>
            <person name="Suzuki H."/>
            <person name="MacDonald J."/>
            <person name="Syed K."/>
            <person name="Salamov A."/>
            <person name="Hori C."/>
            <person name="Aerts A."/>
            <person name="Henrissat B."/>
            <person name="Wiebenga A."/>
            <person name="vanKuyk P.A."/>
            <person name="Barry K."/>
            <person name="Lindquist E."/>
            <person name="LaButti K."/>
            <person name="Lapidus A."/>
            <person name="Lucas S."/>
            <person name="Coutinho P."/>
            <person name="Gong Y."/>
            <person name="Samejima M."/>
            <person name="Mahadevan R."/>
            <person name="Abou-Zaid M."/>
            <person name="de Vries R.P."/>
            <person name="Igarashi K."/>
            <person name="Yadav J.S."/>
            <person name="Grigoriev I.V."/>
            <person name="Master E.R."/>
        </authorList>
    </citation>
    <scope>NUCLEOTIDE SEQUENCE [LARGE SCALE GENOMIC DNA]</scope>
    <source>
        <strain evidence="2 3">HHB-10118-sp</strain>
    </source>
</reference>
<dbReference type="InParanoid" id="K5VT10"/>
<evidence type="ECO:0000256" key="1">
    <source>
        <dbReference type="SAM" id="MobiDB-lite"/>
    </source>
</evidence>
<protein>
    <submittedName>
        <fullName evidence="2">Uncharacterized protein</fullName>
    </submittedName>
</protein>
<feature type="region of interest" description="Disordered" evidence="1">
    <location>
        <begin position="37"/>
        <end position="57"/>
    </location>
</feature>
<dbReference type="RefSeq" id="XP_007397348.1">
    <property type="nucleotide sequence ID" value="XM_007397286.1"/>
</dbReference>
<dbReference type="EMBL" id="JH930473">
    <property type="protein sequence ID" value="EKM54663.1"/>
    <property type="molecule type" value="Genomic_DNA"/>
</dbReference>
<sequence length="284" mass="31628">MWPPTFLFFEEFVLPVEQTSQVVPYVPNMYDDDLARGNSASWVPTRPTSPPRSPTMPGPPALEFELPIGQWVDLARLEWRFEDAIHKQQRGVRLSKAMIIDLVVNSPPPPQTNNSQSRGKFDIPLHYAYLLTEVVNGATQEVEALEGGMDPLTKGKILDDAIETRLHMVGAKTVTDRSDLADLIEAAMYDRTIKRKDAFVLLEMAKQATKDNENNGNDPYPVVSLPFTSHLGPVISSPTVECAAEIAEALGPNVQWRCDGYSNDEVDPESFGEHDDNMDGECAW</sequence>
<proteinExistence type="predicted"/>
<dbReference type="Proteomes" id="UP000008370">
    <property type="component" value="Unassembled WGS sequence"/>
</dbReference>
<evidence type="ECO:0000313" key="3">
    <source>
        <dbReference type="Proteomes" id="UP000008370"/>
    </source>
</evidence>
<name>K5VT10_PHACS</name>
<dbReference type="KEGG" id="pco:PHACADRAFT_197095"/>
<dbReference type="HOGENOM" id="CLU_824152_0_0_1"/>
<evidence type="ECO:0000313" key="2">
    <source>
        <dbReference type="EMBL" id="EKM54663.1"/>
    </source>
</evidence>
<dbReference type="GeneID" id="18911195"/>
<keyword evidence="3" id="KW-1185">Reference proteome</keyword>